<keyword evidence="7" id="KW-0143">Chaperone</keyword>
<dbReference type="PANTHER" id="PTHR47529:SF1">
    <property type="entry name" value="PERIPLASMIC CHAPERONE PPID"/>
    <property type="match status" value="1"/>
</dbReference>
<evidence type="ECO:0000256" key="7">
    <source>
        <dbReference type="ARBA" id="ARBA00023186"/>
    </source>
</evidence>
<dbReference type="InterPro" id="IPR027304">
    <property type="entry name" value="Trigger_fact/SurA_dom_sf"/>
</dbReference>
<keyword evidence="3" id="KW-0997">Cell inner membrane</keyword>
<gene>
    <name evidence="13" type="ORF">CKF59_05370</name>
</gene>
<evidence type="ECO:0000313" key="13">
    <source>
        <dbReference type="EMBL" id="RIY34534.1"/>
    </source>
</evidence>
<keyword evidence="4" id="KW-0812">Transmembrane</keyword>
<proteinExistence type="inferred from homology"/>
<dbReference type="InterPro" id="IPR000297">
    <property type="entry name" value="PPIase_PpiC"/>
</dbReference>
<organism evidence="13 14">
    <name type="scientific">Psittacicella gerlachiana</name>
    <dbReference type="NCBI Taxonomy" id="2028574"/>
    <lineage>
        <taxon>Bacteria</taxon>
        <taxon>Pseudomonadati</taxon>
        <taxon>Pseudomonadota</taxon>
        <taxon>Gammaproteobacteria</taxon>
        <taxon>Pasteurellales</taxon>
        <taxon>Psittacicellaceae</taxon>
        <taxon>Psittacicella</taxon>
    </lineage>
</organism>
<evidence type="ECO:0000256" key="8">
    <source>
        <dbReference type="ARBA" id="ARBA00038408"/>
    </source>
</evidence>
<dbReference type="EMBL" id="NRJF01000153">
    <property type="protein sequence ID" value="RIY34534.1"/>
    <property type="molecule type" value="Genomic_DNA"/>
</dbReference>
<evidence type="ECO:0000256" key="2">
    <source>
        <dbReference type="ARBA" id="ARBA00022475"/>
    </source>
</evidence>
<dbReference type="Proteomes" id="UP000265964">
    <property type="component" value="Unassembled WGS sequence"/>
</dbReference>
<keyword evidence="11" id="KW-0413">Isomerase</keyword>
<dbReference type="Pfam" id="PF13624">
    <property type="entry name" value="SurA_N_3"/>
    <property type="match status" value="1"/>
</dbReference>
<dbReference type="GO" id="GO:0003755">
    <property type="term" value="F:peptidyl-prolyl cis-trans isomerase activity"/>
    <property type="evidence" value="ECO:0007669"/>
    <property type="project" value="UniProtKB-KW"/>
</dbReference>
<evidence type="ECO:0000256" key="3">
    <source>
        <dbReference type="ARBA" id="ARBA00022519"/>
    </source>
</evidence>
<comment type="subcellular location">
    <subcellularLocation>
        <location evidence="1">Cell inner membrane</location>
        <topology evidence="1">Single-pass type II membrane protein</topology>
        <orientation evidence="1">Periplasmic side</orientation>
    </subcellularLocation>
</comment>
<evidence type="ECO:0000256" key="4">
    <source>
        <dbReference type="ARBA" id="ARBA00022692"/>
    </source>
</evidence>
<protein>
    <recommendedName>
        <fullName evidence="9">Periplasmic chaperone PpiD</fullName>
    </recommendedName>
    <alternativeName>
        <fullName evidence="10">Periplasmic folding chaperone</fullName>
    </alternativeName>
</protein>
<name>A0A3A1YEB0_9GAMM</name>
<evidence type="ECO:0000256" key="9">
    <source>
        <dbReference type="ARBA" id="ARBA00040743"/>
    </source>
</evidence>
<keyword evidence="5" id="KW-1133">Transmembrane helix</keyword>
<dbReference type="GO" id="GO:0005886">
    <property type="term" value="C:plasma membrane"/>
    <property type="evidence" value="ECO:0007669"/>
    <property type="project" value="UniProtKB-SubCell"/>
</dbReference>
<dbReference type="InterPro" id="IPR046357">
    <property type="entry name" value="PPIase_dom_sf"/>
</dbReference>
<dbReference type="Gene3D" id="3.10.50.40">
    <property type="match status" value="1"/>
</dbReference>
<evidence type="ECO:0000256" key="6">
    <source>
        <dbReference type="ARBA" id="ARBA00023136"/>
    </source>
</evidence>
<comment type="caution">
    <text evidence="13">The sequence shown here is derived from an EMBL/GenBank/DDBJ whole genome shotgun (WGS) entry which is preliminary data.</text>
</comment>
<dbReference type="PANTHER" id="PTHR47529">
    <property type="entry name" value="PEPTIDYL-PROLYL CIS-TRANS ISOMERASE D"/>
    <property type="match status" value="1"/>
</dbReference>
<dbReference type="AlphaFoldDB" id="A0A3A1YEB0"/>
<evidence type="ECO:0000259" key="12">
    <source>
        <dbReference type="PROSITE" id="PS50198"/>
    </source>
</evidence>
<dbReference type="Gene3D" id="1.10.4030.10">
    <property type="entry name" value="Porin chaperone SurA, peptide-binding domain"/>
    <property type="match status" value="1"/>
</dbReference>
<comment type="similarity">
    <text evidence="8">Belongs to the PpiD chaperone family.</text>
</comment>
<evidence type="ECO:0000256" key="1">
    <source>
        <dbReference type="ARBA" id="ARBA00004382"/>
    </source>
</evidence>
<dbReference type="PROSITE" id="PS50198">
    <property type="entry name" value="PPIC_PPIASE_2"/>
    <property type="match status" value="1"/>
</dbReference>
<accession>A0A3A1YEB0</accession>
<feature type="domain" description="PpiC" evidence="12">
    <location>
        <begin position="272"/>
        <end position="363"/>
    </location>
</feature>
<keyword evidence="11" id="KW-0697">Rotamase</keyword>
<evidence type="ECO:0000313" key="14">
    <source>
        <dbReference type="Proteomes" id="UP000265964"/>
    </source>
</evidence>
<evidence type="ECO:0000256" key="10">
    <source>
        <dbReference type="ARBA" id="ARBA00042775"/>
    </source>
</evidence>
<dbReference type="InterPro" id="IPR052029">
    <property type="entry name" value="PpiD_chaperone"/>
</dbReference>
<dbReference type="SUPFAM" id="SSF109998">
    <property type="entry name" value="Triger factor/SurA peptide-binding domain-like"/>
    <property type="match status" value="1"/>
</dbReference>
<keyword evidence="14" id="KW-1185">Reference proteome</keyword>
<dbReference type="OrthoDB" id="9812372at2"/>
<keyword evidence="6" id="KW-0472">Membrane</keyword>
<keyword evidence="2" id="KW-1003">Cell membrane</keyword>
<sequence>MIGKFNSVQKSFIFKLLPVAIAVPFILQTISGSNLGTAQQNYLVTFSDKNVGITYNEFQQAYQSRYNQLLQSYGQERFAEIMTSENEKLLRQTVLDSLINDRLRLLYSEKIGVRVTDNDIIQNIRDNQMFHGADGKYSEDRIRAFLNYYGLTTEQYFSLVANQLRDETVNNLLNNAYIITPKEVEINASLALPTAYVQVAQVAAASDAEAITPTEQQVQEYYDLHRDNYAIPAKATLSYIRYNRSSLATKAPKPTEEQLKEYYDKNPQLFSSTTYNLSNIVVDDQKTADQVLEALNNGMSFVEAVKEYSTDVASRFNEGSLGNLTQAQLPAYVKDVVPLMNEHSHSNIIKDADGKFHIFYLNSKTTSTTSFADAKAQITQTLTELNQQTYLQNLFAQVNEIVESNGNIAEVAKVLGLEVSKTQSFTAKTLPESVPSDIARLAFTGDMTVNQVNSPQGIADSQDEIITQLDSFQDTIYPTLEEIKDKVTADTKLSLAQQQNLAKLQELATKLNDPATSAEQAQELLAQAKVTLGAETEVSMLGPTPEQEAYFNALFTSKYKGNQVDYLVVNDEKAHKVYLLGVHGFTVDPQVNNNLLSQFVASYEQQVSYDYDANLMQDLRKVYKVKVNYDLLGSGS</sequence>
<dbReference type="SUPFAM" id="SSF54534">
    <property type="entry name" value="FKBP-like"/>
    <property type="match status" value="1"/>
</dbReference>
<evidence type="ECO:0000256" key="11">
    <source>
        <dbReference type="PROSITE-ProRule" id="PRU00278"/>
    </source>
</evidence>
<dbReference type="Pfam" id="PF13145">
    <property type="entry name" value="Rotamase_2"/>
    <property type="match status" value="1"/>
</dbReference>
<dbReference type="RefSeq" id="WP_119534940.1">
    <property type="nucleotide sequence ID" value="NZ_NRJF01000153.1"/>
</dbReference>
<reference evidence="13 14" key="1">
    <citation type="submission" date="2017-08" db="EMBL/GenBank/DDBJ databases">
        <title>Reclassification of Bisgaard taxon 37 and 44.</title>
        <authorList>
            <person name="Christensen H."/>
        </authorList>
    </citation>
    <scope>NUCLEOTIDE SEQUENCE [LARGE SCALE GENOMIC DNA]</scope>
    <source>
        <strain evidence="13 14">EEAB3T1</strain>
    </source>
</reference>
<evidence type="ECO:0000256" key="5">
    <source>
        <dbReference type="ARBA" id="ARBA00022989"/>
    </source>
</evidence>